<dbReference type="Pfam" id="PF13424">
    <property type="entry name" value="TPR_12"/>
    <property type="match status" value="3"/>
</dbReference>
<dbReference type="InterPro" id="IPR002182">
    <property type="entry name" value="NB-ARC"/>
</dbReference>
<dbReference type="SUPFAM" id="SSF52540">
    <property type="entry name" value="P-loop containing nucleoside triphosphate hydrolases"/>
    <property type="match status" value="1"/>
</dbReference>
<protein>
    <submittedName>
        <fullName evidence="2">Tetratricopeptide repeat protein</fullName>
    </submittedName>
</protein>
<dbReference type="EMBL" id="BOPH01000113">
    <property type="protein sequence ID" value="GIJ73279.1"/>
    <property type="molecule type" value="Genomic_DNA"/>
</dbReference>
<dbReference type="AlphaFoldDB" id="A0A8J3ZZT0"/>
<comment type="caution">
    <text evidence="2">The sequence shown here is derived from an EMBL/GenBank/DDBJ whole genome shotgun (WGS) entry which is preliminary data.</text>
</comment>
<reference evidence="2" key="1">
    <citation type="submission" date="2021-01" db="EMBL/GenBank/DDBJ databases">
        <title>Whole genome shotgun sequence of Virgisporangium ochraceum NBRC 16418.</title>
        <authorList>
            <person name="Komaki H."/>
            <person name="Tamura T."/>
        </authorList>
    </citation>
    <scope>NUCLEOTIDE SEQUENCE</scope>
    <source>
        <strain evidence="2">NBRC 16418</strain>
    </source>
</reference>
<dbReference type="PANTHER" id="PTHR46082:SF6">
    <property type="entry name" value="AAA+ ATPASE DOMAIN-CONTAINING PROTEIN-RELATED"/>
    <property type="match status" value="1"/>
</dbReference>
<dbReference type="InterPro" id="IPR027417">
    <property type="entry name" value="P-loop_NTPase"/>
</dbReference>
<keyword evidence="3" id="KW-1185">Reference proteome</keyword>
<dbReference type="InterPro" id="IPR053137">
    <property type="entry name" value="NLR-like"/>
</dbReference>
<evidence type="ECO:0000313" key="2">
    <source>
        <dbReference type="EMBL" id="GIJ73279.1"/>
    </source>
</evidence>
<dbReference type="Gene3D" id="3.40.50.300">
    <property type="entry name" value="P-loop containing nucleotide triphosphate hydrolases"/>
    <property type="match status" value="1"/>
</dbReference>
<dbReference type="SMART" id="SM00028">
    <property type="entry name" value="TPR"/>
    <property type="match status" value="4"/>
</dbReference>
<evidence type="ECO:0000313" key="3">
    <source>
        <dbReference type="Proteomes" id="UP000635606"/>
    </source>
</evidence>
<dbReference type="PANTHER" id="PTHR46082">
    <property type="entry name" value="ATP/GTP-BINDING PROTEIN-RELATED"/>
    <property type="match status" value="1"/>
</dbReference>
<dbReference type="SUPFAM" id="SSF48452">
    <property type="entry name" value="TPR-like"/>
    <property type="match status" value="2"/>
</dbReference>
<gene>
    <name evidence="2" type="ORF">Voc01_081960</name>
</gene>
<dbReference type="RefSeq" id="WP_203933110.1">
    <property type="nucleotide sequence ID" value="NZ_BOPH01000113.1"/>
</dbReference>
<dbReference type="Pfam" id="PF00931">
    <property type="entry name" value="NB-ARC"/>
    <property type="match status" value="1"/>
</dbReference>
<proteinExistence type="predicted"/>
<dbReference type="InterPro" id="IPR011990">
    <property type="entry name" value="TPR-like_helical_dom_sf"/>
</dbReference>
<dbReference type="InterPro" id="IPR019734">
    <property type="entry name" value="TPR_rpt"/>
</dbReference>
<organism evidence="2 3">
    <name type="scientific">Virgisporangium ochraceum</name>
    <dbReference type="NCBI Taxonomy" id="65505"/>
    <lineage>
        <taxon>Bacteria</taxon>
        <taxon>Bacillati</taxon>
        <taxon>Actinomycetota</taxon>
        <taxon>Actinomycetes</taxon>
        <taxon>Micromonosporales</taxon>
        <taxon>Micromonosporaceae</taxon>
        <taxon>Virgisporangium</taxon>
    </lineage>
</organism>
<name>A0A8J3ZZT0_9ACTN</name>
<accession>A0A8J3ZZT0</accession>
<feature type="domain" description="NB-ARC" evidence="1">
    <location>
        <begin position="93"/>
        <end position="200"/>
    </location>
</feature>
<dbReference type="Proteomes" id="UP000635606">
    <property type="component" value="Unassembled WGS sequence"/>
</dbReference>
<sequence length="750" mass="82371">MDGRDDPLVIMSDPRRIPAATWHVPIQGGQGAQVGDHTTQHNTFQAVPGKAPQEVSAPERMHNLPPRSAVFVGRDLDHLDRLMGASRTGVVVGQVAVHGLGGIGKTELVTHFAHAVRDRYPVVWWITADKADTVTQGLVRLARRLQPTATVAYGHEWAIAWLQAHPGWLLILDNVEDIDDIRPLLGQLGGCGDVLVTTRRDPEGGGWAPLGLAPLQLEPLGRAASIELLTRITGNDDRAGADALAADLGDLPLALEQAAAYIGRHRGMDYLTYRDTLATRFDKVARHGARGGTSERSIAQVWQVTMITITGQSPLARTVLDVLAWLAPDELPQDVLYPLADDPDDVLDAVSLLADHNMIKWQDHAVSVHRLVQAVTRATHADPTDRVTGPATRAVTLLAAAIPAADPLDDVATWPRWNRLLVHIENAYEAMTADRRDPRVLELARRAAAYRQFHGQLATATTTLQQVLVDSRRVCGADHRDTLSTERRLADAYREAGRVVEAIAMLERVVAGCRRTLGRRHRHTLAARFDLATAYHHAARYDEAIDLFRRILADERGTGLGPGTLSTRHGLANAYLITGRLDVAIDIFLEVQSECRRTLGAEHPHTLISAYSLALAYQRAGRLDEALPLYEQTVATSRQVLGRCHPTTLFARYGLGSARLDAGHVEDAVSLLDGVLHDYRRVLGDHHPDTLRTWHRAARAHLAAGRVEDAVTLFEQTLAVRRQVLGGDHPDTRATVTAIRDARAELDRRR</sequence>
<dbReference type="PRINTS" id="PR00364">
    <property type="entry name" value="DISEASERSIST"/>
</dbReference>
<dbReference type="Gene3D" id="1.25.40.10">
    <property type="entry name" value="Tetratricopeptide repeat domain"/>
    <property type="match status" value="2"/>
</dbReference>
<evidence type="ECO:0000259" key="1">
    <source>
        <dbReference type="Pfam" id="PF00931"/>
    </source>
</evidence>
<dbReference type="GO" id="GO:0043531">
    <property type="term" value="F:ADP binding"/>
    <property type="evidence" value="ECO:0007669"/>
    <property type="project" value="InterPro"/>
</dbReference>